<accession>A0A803LC80</accession>
<keyword evidence="6" id="KW-1185">Reference proteome</keyword>
<feature type="domain" description="Protein kinase" evidence="4">
    <location>
        <begin position="14"/>
        <end position="280"/>
    </location>
</feature>
<dbReference type="InterPro" id="IPR000719">
    <property type="entry name" value="Prot_kinase_dom"/>
</dbReference>
<dbReference type="SUPFAM" id="SSF56112">
    <property type="entry name" value="Protein kinase-like (PK-like)"/>
    <property type="match status" value="1"/>
</dbReference>
<keyword evidence="3" id="KW-0067">ATP-binding</keyword>
<evidence type="ECO:0000256" key="2">
    <source>
        <dbReference type="ARBA" id="ARBA00022741"/>
    </source>
</evidence>
<dbReference type="PROSITE" id="PS00108">
    <property type="entry name" value="PROTEIN_KINASE_ST"/>
    <property type="match status" value="1"/>
</dbReference>
<dbReference type="PIRSF" id="PIRSF000654">
    <property type="entry name" value="Integrin-linked_kinase"/>
    <property type="match status" value="1"/>
</dbReference>
<organism evidence="5 6">
    <name type="scientific">Chenopodium quinoa</name>
    <name type="common">Quinoa</name>
    <dbReference type="NCBI Taxonomy" id="63459"/>
    <lineage>
        <taxon>Eukaryota</taxon>
        <taxon>Viridiplantae</taxon>
        <taxon>Streptophyta</taxon>
        <taxon>Embryophyta</taxon>
        <taxon>Tracheophyta</taxon>
        <taxon>Spermatophyta</taxon>
        <taxon>Magnoliopsida</taxon>
        <taxon>eudicotyledons</taxon>
        <taxon>Gunneridae</taxon>
        <taxon>Pentapetalae</taxon>
        <taxon>Caryophyllales</taxon>
        <taxon>Chenopodiaceae</taxon>
        <taxon>Chenopodioideae</taxon>
        <taxon>Atripliceae</taxon>
        <taxon>Chenopodium</taxon>
    </lineage>
</organism>
<dbReference type="GO" id="GO:0004674">
    <property type="term" value="F:protein serine/threonine kinase activity"/>
    <property type="evidence" value="ECO:0007669"/>
    <property type="project" value="UniProtKB-KW"/>
</dbReference>
<keyword evidence="2" id="KW-0547">Nucleotide-binding</keyword>
<dbReference type="InterPro" id="IPR011009">
    <property type="entry name" value="Kinase-like_dom_sf"/>
</dbReference>
<dbReference type="Pfam" id="PF00069">
    <property type="entry name" value="Pkinase"/>
    <property type="match status" value="1"/>
</dbReference>
<dbReference type="Gene3D" id="3.30.200.20">
    <property type="entry name" value="Phosphorylase Kinase, domain 1"/>
    <property type="match status" value="1"/>
</dbReference>
<dbReference type="GO" id="GO:0005524">
    <property type="term" value="F:ATP binding"/>
    <property type="evidence" value="ECO:0007669"/>
    <property type="project" value="UniProtKB-KW"/>
</dbReference>
<proteinExistence type="predicted"/>
<dbReference type="FunFam" id="3.30.200.20:FF:000162">
    <property type="entry name" value="Adenine nucleotide alpha hydrolase-like domain kinase"/>
    <property type="match status" value="1"/>
</dbReference>
<dbReference type="OMA" id="TINHREM"/>
<keyword evidence="1" id="KW-0723">Serine/threonine-protein kinase</keyword>
<dbReference type="PROSITE" id="PS50011">
    <property type="entry name" value="PROTEIN_KINASE_DOM"/>
    <property type="match status" value="1"/>
</dbReference>
<sequence>MVYSNARDIQKATQNFTNILGEGSFGPVYKATMPAGGVAAIKVLASNSRQGEKEFQTEVSLLGRLHHRNLVNLVGYCVDKGQYMLIYEYMSNGSLEKRLYSEDDTLTWDERLQIALDISHGIEYLHEGSVVQQAVPPVVHRDLKSANILLDHSMRAKVADFGLSKEEVFDGRKSSLKGTYGYMDPAYISTSKSSLKSDIYSLGVIFFELITAIHPHQNLMDYVNLATMDPDGGVDEILDKRLIGKCSSEEAKSLAKIAFRCLHKTPRKRPSSGEISQAIVKIKQRRLPKVGTMSFAGDDLNRLTSMIEDQQVELSKILSQNEN</sequence>
<dbReference type="PANTHER" id="PTHR47989:SF43">
    <property type="entry name" value="CALCIUM_CALMODULIN-REGULATED RECEPTOR-LIKE KINASE 2"/>
    <property type="match status" value="1"/>
</dbReference>
<keyword evidence="1" id="KW-0808">Transferase</keyword>
<dbReference type="Proteomes" id="UP000596660">
    <property type="component" value="Unplaced"/>
</dbReference>
<evidence type="ECO:0000259" key="4">
    <source>
        <dbReference type="PROSITE" id="PS50011"/>
    </source>
</evidence>
<dbReference type="SMART" id="SM00220">
    <property type="entry name" value="S_TKc"/>
    <property type="match status" value="1"/>
</dbReference>
<dbReference type="EnsemblPlants" id="AUR62009469-RA">
    <property type="protein sequence ID" value="AUR62009469-RA:cds"/>
    <property type="gene ID" value="AUR62009469"/>
</dbReference>
<reference evidence="5" key="1">
    <citation type="journal article" date="2017" name="Nature">
        <title>The genome of Chenopodium quinoa.</title>
        <authorList>
            <person name="Jarvis D.E."/>
            <person name="Ho Y.S."/>
            <person name="Lightfoot D.J."/>
            <person name="Schmoeckel S.M."/>
            <person name="Li B."/>
            <person name="Borm T.J.A."/>
            <person name="Ohyanagi H."/>
            <person name="Mineta K."/>
            <person name="Michell C.T."/>
            <person name="Saber N."/>
            <person name="Kharbatia N.M."/>
            <person name="Rupper R.R."/>
            <person name="Sharp A.R."/>
            <person name="Dally N."/>
            <person name="Boughton B.A."/>
            <person name="Woo Y.H."/>
            <person name="Gao G."/>
            <person name="Schijlen E.G.W.M."/>
            <person name="Guo X."/>
            <person name="Momin A.A."/>
            <person name="Negrao S."/>
            <person name="Al-Babili S."/>
            <person name="Gehring C."/>
            <person name="Roessner U."/>
            <person name="Jung C."/>
            <person name="Murphy K."/>
            <person name="Arold S.T."/>
            <person name="Gojobori T."/>
            <person name="van der Linden C.G."/>
            <person name="van Loo E.N."/>
            <person name="Jellen E.N."/>
            <person name="Maughan P.J."/>
            <person name="Tester M."/>
        </authorList>
    </citation>
    <scope>NUCLEOTIDE SEQUENCE [LARGE SCALE GENOMIC DNA]</scope>
    <source>
        <strain evidence="5">cv. PI 614886</strain>
    </source>
</reference>
<evidence type="ECO:0000256" key="3">
    <source>
        <dbReference type="ARBA" id="ARBA00022840"/>
    </source>
</evidence>
<dbReference type="InterPro" id="IPR008271">
    <property type="entry name" value="Ser/Thr_kinase_AS"/>
</dbReference>
<reference evidence="5" key="2">
    <citation type="submission" date="2021-03" db="UniProtKB">
        <authorList>
            <consortium name="EnsemblPlants"/>
        </authorList>
    </citation>
    <scope>IDENTIFICATION</scope>
</reference>
<evidence type="ECO:0000256" key="1">
    <source>
        <dbReference type="ARBA" id="ARBA00022527"/>
    </source>
</evidence>
<protein>
    <recommendedName>
        <fullName evidence="4">Protein kinase domain-containing protein</fullName>
    </recommendedName>
</protein>
<keyword evidence="1" id="KW-0418">Kinase</keyword>
<dbReference type="PANTHER" id="PTHR47989">
    <property type="entry name" value="OS01G0750732 PROTEIN"/>
    <property type="match status" value="1"/>
</dbReference>
<dbReference type="Gramene" id="AUR62009469-RA">
    <property type="protein sequence ID" value="AUR62009469-RA:cds"/>
    <property type="gene ID" value="AUR62009469"/>
</dbReference>
<evidence type="ECO:0000313" key="6">
    <source>
        <dbReference type="Proteomes" id="UP000596660"/>
    </source>
</evidence>
<dbReference type="AlphaFoldDB" id="A0A803LC80"/>
<dbReference type="Gene3D" id="1.10.510.10">
    <property type="entry name" value="Transferase(Phosphotransferase) domain 1"/>
    <property type="match status" value="1"/>
</dbReference>
<name>A0A803LC80_CHEQI</name>
<evidence type="ECO:0000313" key="5">
    <source>
        <dbReference type="EnsemblPlants" id="AUR62009469-RA:cds"/>
    </source>
</evidence>